<dbReference type="PANTHER" id="PTHR46825:SF9">
    <property type="entry name" value="BETA-LACTAMASE-RELATED DOMAIN-CONTAINING PROTEIN"/>
    <property type="match status" value="1"/>
</dbReference>
<evidence type="ECO:0000313" key="2">
    <source>
        <dbReference type="EMBL" id="MBB4921608.1"/>
    </source>
</evidence>
<reference evidence="2 3" key="1">
    <citation type="submission" date="2020-08" db="EMBL/GenBank/DDBJ databases">
        <title>Sequencing the genomes of 1000 actinobacteria strains.</title>
        <authorList>
            <person name="Klenk H.-P."/>
        </authorList>
    </citation>
    <scope>NUCLEOTIDE SEQUENCE [LARGE SCALE GENOMIC DNA]</scope>
    <source>
        <strain evidence="2 3">DSM 41654</strain>
    </source>
</reference>
<gene>
    <name evidence="2" type="ORF">FHR34_000601</name>
</gene>
<comment type="caution">
    <text evidence="2">The sequence shown here is derived from an EMBL/GenBank/DDBJ whole genome shotgun (WGS) entry which is preliminary data.</text>
</comment>
<dbReference type="InterPro" id="IPR001466">
    <property type="entry name" value="Beta-lactam-related"/>
</dbReference>
<dbReference type="PANTHER" id="PTHR46825">
    <property type="entry name" value="D-ALANYL-D-ALANINE-CARBOXYPEPTIDASE/ENDOPEPTIDASE AMPH"/>
    <property type="match status" value="1"/>
</dbReference>
<organism evidence="2 3">
    <name type="scientific">Kitasatospora kifunensis</name>
    <name type="common">Streptomyces kifunensis</name>
    <dbReference type="NCBI Taxonomy" id="58351"/>
    <lineage>
        <taxon>Bacteria</taxon>
        <taxon>Bacillati</taxon>
        <taxon>Actinomycetota</taxon>
        <taxon>Actinomycetes</taxon>
        <taxon>Kitasatosporales</taxon>
        <taxon>Streptomycetaceae</taxon>
        <taxon>Kitasatospora</taxon>
    </lineage>
</organism>
<dbReference type="InterPro" id="IPR050491">
    <property type="entry name" value="AmpC-like"/>
</dbReference>
<dbReference type="InterPro" id="IPR012338">
    <property type="entry name" value="Beta-lactam/transpept-like"/>
</dbReference>
<evidence type="ECO:0000313" key="3">
    <source>
        <dbReference type="Proteomes" id="UP000540506"/>
    </source>
</evidence>
<dbReference type="Proteomes" id="UP000540506">
    <property type="component" value="Unassembled WGS sequence"/>
</dbReference>
<keyword evidence="3" id="KW-1185">Reference proteome</keyword>
<accession>A0A7W7QY32</accession>
<dbReference type="AlphaFoldDB" id="A0A7W7QY32"/>
<evidence type="ECO:0000259" key="1">
    <source>
        <dbReference type="Pfam" id="PF00144"/>
    </source>
</evidence>
<proteinExistence type="predicted"/>
<dbReference type="EMBL" id="JACHJV010000001">
    <property type="protein sequence ID" value="MBB4921608.1"/>
    <property type="molecule type" value="Genomic_DNA"/>
</dbReference>
<dbReference type="Pfam" id="PF00144">
    <property type="entry name" value="Beta-lactamase"/>
    <property type="match status" value="1"/>
</dbReference>
<dbReference type="Gene3D" id="3.40.710.10">
    <property type="entry name" value="DD-peptidase/beta-lactamase superfamily"/>
    <property type="match status" value="1"/>
</dbReference>
<protein>
    <submittedName>
        <fullName evidence="2">CubicO group peptidase (Beta-lactamase class C family)</fullName>
    </submittedName>
</protein>
<sequence>MLDDLADFCTGALAEHDCPSVSVAVAERGELVLAQAYGWADLAGRRPATPQTAYSLNSITKSLTAIGTCLAADAGLLDLDAPVPGPYARPGAKVGAKVGAEVRAGAGAEAADWPEPTVRQLLQHRGGLGGYYNFEHEGGPLIDPARYLTLLREPGSGFEYSNLGYQQVGRLLESVTGLPLPDYLRQRLFWPLGLIDLRLGVDYTGPGPRAERYTVDRRAYPLYRSGTPGASAGWGTASSLVLLAQRYAELLKPETLAAMHVGPPVNEHVAYGLGWNLSRGAGPVIHSHGGGGAGVASMLLAMPGLGLSVSVLCNSTDKSARDKIINHVMGELVPGYRPELIAPMTPEPVLRMALPEGHWSGTVTVPGGEVPLELRILADERIEVELPGAQRVTVSAAASPSWALRAAVPLQLPTDDAKLNSPAIVLELRRAEQGRQQDQQQGRRLEQRQEQRLVGVLRVYKAGDGEGWFGNYLTHPCELLLQSS</sequence>
<feature type="domain" description="Beta-lactamase-related" evidence="1">
    <location>
        <begin position="10"/>
        <end position="324"/>
    </location>
</feature>
<dbReference type="SUPFAM" id="SSF56601">
    <property type="entry name" value="beta-lactamase/transpeptidase-like"/>
    <property type="match status" value="1"/>
</dbReference>
<name>A0A7W7QY32_KITKI</name>
<dbReference type="RefSeq" id="WP_184933910.1">
    <property type="nucleotide sequence ID" value="NZ_JACHJV010000001.1"/>
</dbReference>